<dbReference type="Proteomes" id="UP000248326">
    <property type="component" value="Unassembled WGS sequence"/>
</dbReference>
<accession>A0A318RZ10</accession>
<evidence type="ECO:0000313" key="1">
    <source>
        <dbReference type="EMBL" id="PYE48360.1"/>
    </source>
</evidence>
<name>A0A318RZ10_9DEIO</name>
<evidence type="ECO:0000313" key="2">
    <source>
        <dbReference type="Proteomes" id="UP000248326"/>
    </source>
</evidence>
<reference evidence="1 2" key="1">
    <citation type="submission" date="2018-06" db="EMBL/GenBank/DDBJ databases">
        <title>Genomic Encyclopedia of Type Strains, Phase IV (KMG-IV): sequencing the most valuable type-strain genomes for metagenomic binning, comparative biology and taxonomic classification.</title>
        <authorList>
            <person name="Goeker M."/>
        </authorList>
    </citation>
    <scope>NUCLEOTIDE SEQUENCE [LARGE SCALE GENOMIC DNA]</scope>
    <source>
        <strain evidence="1 2">DSM 18048</strain>
    </source>
</reference>
<protein>
    <submittedName>
        <fullName evidence="1">Helix-turn-helix protein</fullName>
    </submittedName>
</protein>
<dbReference type="AlphaFoldDB" id="A0A318RZ10"/>
<dbReference type="EMBL" id="QJSX01000030">
    <property type="protein sequence ID" value="PYE48360.1"/>
    <property type="molecule type" value="Genomic_DNA"/>
</dbReference>
<keyword evidence="2" id="KW-1185">Reference proteome</keyword>
<dbReference type="RefSeq" id="WP_110888929.1">
    <property type="nucleotide sequence ID" value="NZ_QJSX01000030.1"/>
</dbReference>
<gene>
    <name evidence="1" type="ORF">DES52_1303</name>
</gene>
<organism evidence="1 2">
    <name type="scientific">Deinococcus yavapaiensis KR-236</name>
    <dbReference type="NCBI Taxonomy" id="694435"/>
    <lineage>
        <taxon>Bacteria</taxon>
        <taxon>Thermotogati</taxon>
        <taxon>Deinococcota</taxon>
        <taxon>Deinococci</taxon>
        <taxon>Deinococcales</taxon>
        <taxon>Deinococcaceae</taxon>
        <taxon>Deinococcus</taxon>
    </lineage>
</organism>
<sequence>MTNEQLNTLHVLKPREVARLYRLSDATVYDALHGQNALGERVPRLPASRFGKTYRVRREDAEVWFLAYSTLPEQVQPEHGGAQ</sequence>
<proteinExistence type="predicted"/>
<comment type="caution">
    <text evidence="1">The sequence shown here is derived from an EMBL/GenBank/DDBJ whole genome shotgun (WGS) entry which is preliminary data.</text>
</comment>
<dbReference type="OrthoDB" id="74341at2"/>